<feature type="region of interest" description="Disordered" evidence="1">
    <location>
        <begin position="1"/>
        <end position="21"/>
    </location>
</feature>
<dbReference type="AlphaFoldDB" id="A0A830FBN3"/>
<evidence type="ECO:0000313" key="3">
    <source>
        <dbReference type="Proteomes" id="UP000607197"/>
    </source>
</evidence>
<comment type="caution">
    <text evidence="2">The sequence shown here is derived from an EMBL/GenBank/DDBJ whole genome shotgun (WGS) entry which is preliminary data.</text>
</comment>
<protein>
    <submittedName>
        <fullName evidence="2">Uncharacterized protein</fullName>
    </submittedName>
</protein>
<dbReference type="Proteomes" id="UP000607197">
    <property type="component" value="Unassembled WGS sequence"/>
</dbReference>
<feature type="compositionally biased region" description="Polar residues" evidence="1">
    <location>
        <begin position="1"/>
        <end position="10"/>
    </location>
</feature>
<dbReference type="EMBL" id="BMPG01000010">
    <property type="protein sequence ID" value="GGL73601.1"/>
    <property type="molecule type" value="Genomic_DNA"/>
</dbReference>
<reference evidence="2" key="1">
    <citation type="journal article" date="2014" name="Int. J. Syst. Evol. Microbiol.">
        <title>Complete genome sequence of Corynebacterium casei LMG S-19264T (=DSM 44701T), isolated from a smear-ripened cheese.</title>
        <authorList>
            <consortium name="US DOE Joint Genome Institute (JGI-PGF)"/>
            <person name="Walter F."/>
            <person name="Albersmeier A."/>
            <person name="Kalinowski J."/>
            <person name="Ruckert C."/>
        </authorList>
    </citation>
    <scope>NUCLEOTIDE SEQUENCE</scope>
    <source>
        <strain evidence="2">JCM 19596</strain>
    </source>
</reference>
<keyword evidence="3" id="KW-1185">Reference proteome</keyword>
<organism evidence="2 3">
    <name type="scientific">Halocalculus aciditolerans</name>
    <dbReference type="NCBI Taxonomy" id="1383812"/>
    <lineage>
        <taxon>Archaea</taxon>
        <taxon>Methanobacteriati</taxon>
        <taxon>Methanobacteriota</taxon>
        <taxon>Stenosarchaea group</taxon>
        <taxon>Halobacteria</taxon>
        <taxon>Halobacteriales</taxon>
        <taxon>Halobacteriaceae</taxon>
        <taxon>Halocalculus</taxon>
    </lineage>
</organism>
<proteinExistence type="predicted"/>
<gene>
    <name evidence="2" type="ORF">GCM10009039_34620</name>
</gene>
<evidence type="ECO:0000256" key="1">
    <source>
        <dbReference type="SAM" id="MobiDB-lite"/>
    </source>
</evidence>
<reference evidence="2" key="2">
    <citation type="submission" date="2020-09" db="EMBL/GenBank/DDBJ databases">
        <authorList>
            <person name="Sun Q."/>
            <person name="Ohkuma M."/>
        </authorList>
    </citation>
    <scope>NUCLEOTIDE SEQUENCE</scope>
    <source>
        <strain evidence="2">JCM 19596</strain>
    </source>
</reference>
<dbReference type="RefSeq" id="WP_188981073.1">
    <property type="nucleotide sequence ID" value="NZ_BMPG01000010.1"/>
</dbReference>
<sequence length="122" mass="13609">MSAKAQSATVEPNADTPAEELSETLTQALEAACRAVENASPLERAARKGERDAYQMALGNVQNYGDLEWTHEVCRDREASYRLKSIDSEDTSPHMVRKYNAQFQTFGRIADRIEELTEIGGE</sequence>
<accession>A0A830FBN3</accession>
<evidence type="ECO:0000313" key="2">
    <source>
        <dbReference type="EMBL" id="GGL73601.1"/>
    </source>
</evidence>
<name>A0A830FBN3_9EURY</name>